<dbReference type="Pfam" id="PF22041">
    <property type="entry name" value="GST_C_7"/>
    <property type="match status" value="1"/>
</dbReference>
<dbReference type="SUPFAM" id="SSF52833">
    <property type="entry name" value="Thioredoxin-like"/>
    <property type="match status" value="1"/>
</dbReference>
<dbReference type="InterPro" id="IPR004045">
    <property type="entry name" value="Glutathione_S-Trfase_N"/>
</dbReference>
<dbReference type="PROSITE" id="PS50404">
    <property type="entry name" value="GST_NTER"/>
    <property type="match status" value="1"/>
</dbReference>
<dbReference type="AlphaFoldDB" id="A0A6A6V5Z3"/>
<dbReference type="SUPFAM" id="SSF47616">
    <property type="entry name" value="GST C-terminal domain-like"/>
    <property type="match status" value="1"/>
</dbReference>
<accession>A0A6A6V5Z3</accession>
<gene>
    <name evidence="2" type="ORF">M011DRAFT_459535</name>
</gene>
<proteinExistence type="predicted"/>
<protein>
    <recommendedName>
        <fullName evidence="1">GST N-terminal domain-containing protein</fullName>
    </recommendedName>
</protein>
<dbReference type="InterPro" id="IPR036282">
    <property type="entry name" value="Glutathione-S-Trfase_C_sf"/>
</dbReference>
<dbReference type="Pfam" id="PF13409">
    <property type="entry name" value="GST_N_2"/>
    <property type="match status" value="1"/>
</dbReference>
<dbReference type="Gene3D" id="3.40.30.10">
    <property type="entry name" value="Glutaredoxin"/>
    <property type="match status" value="1"/>
</dbReference>
<dbReference type="InterPro" id="IPR054416">
    <property type="entry name" value="GST_UstS-like_C"/>
</dbReference>
<evidence type="ECO:0000259" key="1">
    <source>
        <dbReference type="PROSITE" id="PS50404"/>
    </source>
</evidence>
<dbReference type="OrthoDB" id="4951845at2759"/>
<evidence type="ECO:0000313" key="2">
    <source>
        <dbReference type="EMBL" id="KAF2745998.1"/>
    </source>
</evidence>
<organism evidence="2 3">
    <name type="scientific">Sporormia fimetaria CBS 119925</name>
    <dbReference type="NCBI Taxonomy" id="1340428"/>
    <lineage>
        <taxon>Eukaryota</taxon>
        <taxon>Fungi</taxon>
        <taxon>Dikarya</taxon>
        <taxon>Ascomycota</taxon>
        <taxon>Pezizomycotina</taxon>
        <taxon>Dothideomycetes</taxon>
        <taxon>Pleosporomycetidae</taxon>
        <taxon>Pleosporales</taxon>
        <taxon>Sporormiaceae</taxon>
        <taxon>Sporormia</taxon>
    </lineage>
</organism>
<name>A0A6A6V5Z3_9PLEO</name>
<sequence>MTTTQPLIFYDISSPIQPQSYAPNPSKTRYALSLKNIPFKTHFTDLLDITKVRKSLNCPATRKLDDGSDFYTLPMLQNAATGEVIGDSFDIANYLDENYPESGGTLFPANSKRTGLDYQSPHKDVSFVAPITTNAGARNEEYAKFNWHVDTTFTAHVQLVGQFMPFNPHEAEQVKANMAKRAHLKSWEDTFLPKETRGPALQACEEALRSLAELYRVNDGPFLEGEEPNYADVIVGGWVNMFAKCMPEEEWKAFREWHGGVLARLHDALQERYWVLQ</sequence>
<feature type="domain" description="GST N-terminal" evidence="1">
    <location>
        <begin position="12"/>
        <end position="103"/>
    </location>
</feature>
<keyword evidence="3" id="KW-1185">Reference proteome</keyword>
<dbReference type="InterPro" id="IPR036249">
    <property type="entry name" value="Thioredoxin-like_sf"/>
</dbReference>
<dbReference type="EMBL" id="MU006579">
    <property type="protein sequence ID" value="KAF2745998.1"/>
    <property type="molecule type" value="Genomic_DNA"/>
</dbReference>
<dbReference type="Proteomes" id="UP000799440">
    <property type="component" value="Unassembled WGS sequence"/>
</dbReference>
<evidence type="ECO:0000313" key="3">
    <source>
        <dbReference type="Proteomes" id="UP000799440"/>
    </source>
</evidence>
<reference evidence="2" key="1">
    <citation type="journal article" date="2020" name="Stud. Mycol.">
        <title>101 Dothideomycetes genomes: a test case for predicting lifestyles and emergence of pathogens.</title>
        <authorList>
            <person name="Haridas S."/>
            <person name="Albert R."/>
            <person name="Binder M."/>
            <person name="Bloem J."/>
            <person name="Labutti K."/>
            <person name="Salamov A."/>
            <person name="Andreopoulos B."/>
            <person name="Baker S."/>
            <person name="Barry K."/>
            <person name="Bills G."/>
            <person name="Bluhm B."/>
            <person name="Cannon C."/>
            <person name="Castanera R."/>
            <person name="Culley D."/>
            <person name="Daum C."/>
            <person name="Ezra D."/>
            <person name="Gonzalez J."/>
            <person name="Henrissat B."/>
            <person name="Kuo A."/>
            <person name="Liang C."/>
            <person name="Lipzen A."/>
            <person name="Lutzoni F."/>
            <person name="Magnuson J."/>
            <person name="Mondo S."/>
            <person name="Nolan M."/>
            <person name="Ohm R."/>
            <person name="Pangilinan J."/>
            <person name="Park H.-J."/>
            <person name="Ramirez L."/>
            <person name="Alfaro M."/>
            <person name="Sun H."/>
            <person name="Tritt A."/>
            <person name="Yoshinaga Y."/>
            <person name="Zwiers L.-H."/>
            <person name="Turgeon B."/>
            <person name="Goodwin S."/>
            <person name="Spatafora J."/>
            <person name="Crous P."/>
            <person name="Grigoriev I."/>
        </authorList>
    </citation>
    <scope>NUCLEOTIDE SEQUENCE</scope>
    <source>
        <strain evidence="2">CBS 119925</strain>
    </source>
</reference>
<dbReference type="Gene3D" id="1.20.1050.10">
    <property type="match status" value="1"/>
</dbReference>